<comment type="similarity">
    <text evidence="1">Belongs to the short-chain dehydrogenases/reductases (SDR) family.</text>
</comment>
<evidence type="ECO:0000313" key="3">
    <source>
        <dbReference type="EMBL" id="TDN82262.1"/>
    </source>
</evidence>
<keyword evidence="2" id="KW-0560">Oxidoreductase</keyword>
<dbReference type="InterPro" id="IPR002347">
    <property type="entry name" value="SDR_fam"/>
</dbReference>
<accession>A0A4R6FL69</accession>
<dbReference type="InterPro" id="IPR051122">
    <property type="entry name" value="SDR_DHRS6-like"/>
</dbReference>
<dbReference type="AlphaFoldDB" id="A0A4R6FL69"/>
<protein>
    <submittedName>
        <fullName evidence="3">NAD(P)-dependent dehydrogenase (Short-subunit alcohol dehydrogenase family)</fullName>
    </submittedName>
</protein>
<reference evidence="3 4" key="1">
    <citation type="submission" date="2019-03" db="EMBL/GenBank/DDBJ databases">
        <title>Genomic Encyclopedia of Type Strains, Phase IV (KMG-IV): sequencing the most valuable type-strain genomes for metagenomic binning, comparative biology and taxonomic classification.</title>
        <authorList>
            <person name="Goeker M."/>
        </authorList>
    </citation>
    <scope>NUCLEOTIDE SEQUENCE [LARGE SCALE GENOMIC DNA]</scope>
    <source>
        <strain evidence="3 4">DSM 25059</strain>
    </source>
</reference>
<dbReference type="RefSeq" id="WP_162848822.1">
    <property type="nucleotide sequence ID" value="NZ_BMLU01000006.1"/>
</dbReference>
<keyword evidence="4" id="KW-1185">Reference proteome</keyword>
<evidence type="ECO:0000256" key="2">
    <source>
        <dbReference type="ARBA" id="ARBA00023002"/>
    </source>
</evidence>
<dbReference type="PANTHER" id="PTHR43477:SF1">
    <property type="entry name" value="DIHYDROANTICAPSIN 7-DEHYDROGENASE"/>
    <property type="match status" value="1"/>
</dbReference>
<evidence type="ECO:0000256" key="1">
    <source>
        <dbReference type="ARBA" id="ARBA00006484"/>
    </source>
</evidence>
<proteinExistence type="inferred from homology"/>
<dbReference type="GO" id="GO:0016491">
    <property type="term" value="F:oxidoreductase activity"/>
    <property type="evidence" value="ECO:0007669"/>
    <property type="project" value="UniProtKB-KW"/>
</dbReference>
<dbReference type="Proteomes" id="UP000295493">
    <property type="component" value="Unassembled WGS sequence"/>
</dbReference>
<dbReference type="InterPro" id="IPR036291">
    <property type="entry name" value="NAD(P)-bd_dom_sf"/>
</dbReference>
<dbReference type="EMBL" id="SNWD01000006">
    <property type="protein sequence ID" value="TDN82262.1"/>
    <property type="molecule type" value="Genomic_DNA"/>
</dbReference>
<name>A0A4R6FL69_9SPHN</name>
<dbReference type="PANTHER" id="PTHR43477">
    <property type="entry name" value="DIHYDROANTICAPSIN 7-DEHYDROGENASE"/>
    <property type="match status" value="1"/>
</dbReference>
<dbReference type="Pfam" id="PF13561">
    <property type="entry name" value="adh_short_C2"/>
    <property type="match status" value="1"/>
</dbReference>
<gene>
    <name evidence="3" type="ORF">EV664_10668</name>
</gene>
<dbReference type="FunFam" id="3.40.50.720:FF:000084">
    <property type="entry name" value="Short-chain dehydrogenase reductase"/>
    <property type="match status" value="1"/>
</dbReference>
<sequence>MARFDGRTFLVTGGTSGIGLATAKRLSDEGAKLLITGHSENHIEETRKALPKAKVIENDASAHYSAQALADCVREFAPDGLDGAFLNAGFGRFKALGEIDATEIDDHFDLNLRAPLLQAKHLGPCMKDGGAILLVGSGTVGGGRADTLVYSATKAAVRQAARSLATEFAPRGIRVNVVTPGATESRFHERGGMSEAEEKSYKEKVAKAVPLGRLGTPEDVAAVATFLLSDDAAYVTGSEYRVDGGLTMA</sequence>
<dbReference type="CDD" id="cd05233">
    <property type="entry name" value="SDR_c"/>
    <property type="match status" value="1"/>
</dbReference>
<dbReference type="SUPFAM" id="SSF51735">
    <property type="entry name" value="NAD(P)-binding Rossmann-fold domains"/>
    <property type="match status" value="1"/>
</dbReference>
<dbReference type="Gene3D" id="3.40.50.720">
    <property type="entry name" value="NAD(P)-binding Rossmann-like Domain"/>
    <property type="match status" value="1"/>
</dbReference>
<comment type="caution">
    <text evidence="3">The sequence shown here is derived from an EMBL/GenBank/DDBJ whole genome shotgun (WGS) entry which is preliminary data.</text>
</comment>
<evidence type="ECO:0000313" key="4">
    <source>
        <dbReference type="Proteomes" id="UP000295493"/>
    </source>
</evidence>
<organism evidence="3 4">
    <name type="scientific">Stakelama pacifica</name>
    <dbReference type="NCBI Taxonomy" id="517720"/>
    <lineage>
        <taxon>Bacteria</taxon>
        <taxon>Pseudomonadati</taxon>
        <taxon>Pseudomonadota</taxon>
        <taxon>Alphaproteobacteria</taxon>
        <taxon>Sphingomonadales</taxon>
        <taxon>Sphingomonadaceae</taxon>
        <taxon>Stakelama</taxon>
    </lineage>
</organism>
<dbReference type="PRINTS" id="PR00081">
    <property type="entry name" value="GDHRDH"/>
</dbReference>